<reference evidence="1 2" key="1">
    <citation type="journal article" date="2016" name="Proc. Natl. Acad. Sci. U.S.A.">
        <title>Lipid metabolic changes in an early divergent fungus govern the establishment of a mutualistic symbiosis with endobacteria.</title>
        <authorList>
            <person name="Lastovetsky O.A."/>
            <person name="Gaspar M.L."/>
            <person name="Mondo S.J."/>
            <person name="LaButti K.M."/>
            <person name="Sandor L."/>
            <person name="Grigoriev I.V."/>
            <person name="Henry S.A."/>
            <person name="Pawlowska T.E."/>
        </authorList>
    </citation>
    <scope>NUCLEOTIDE SEQUENCE [LARGE SCALE GENOMIC DNA]</scope>
    <source>
        <strain evidence="1 2">ATCC 11559</strain>
    </source>
</reference>
<dbReference type="PANTHER" id="PTHR45786">
    <property type="entry name" value="DNA BINDING PROTEIN-LIKE"/>
    <property type="match status" value="1"/>
</dbReference>
<name>A0A1X0S395_RHIZD</name>
<protein>
    <recommendedName>
        <fullName evidence="3">Helitron helicase-like domain-containing protein</fullName>
    </recommendedName>
</protein>
<dbReference type="PANTHER" id="PTHR45786:SF74">
    <property type="entry name" value="ATP-DEPENDENT DNA HELICASE"/>
    <property type="match status" value="1"/>
</dbReference>
<dbReference type="OMA" id="HAFEILQ"/>
<dbReference type="AlphaFoldDB" id="A0A1X0S395"/>
<evidence type="ECO:0008006" key="3">
    <source>
        <dbReference type="Google" id="ProtNLM"/>
    </source>
</evidence>
<evidence type="ECO:0000313" key="2">
    <source>
        <dbReference type="Proteomes" id="UP000242381"/>
    </source>
</evidence>
<dbReference type="Proteomes" id="UP000242381">
    <property type="component" value="Unassembled WGS sequence"/>
</dbReference>
<evidence type="ECO:0000313" key="1">
    <source>
        <dbReference type="EMBL" id="ORE18757.1"/>
    </source>
</evidence>
<proteinExistence type="predicted"/>
<gene>
    <name evidence="1" type="ORF">BCV71DRAFT_284704</name>
</gene>
<dbReference type="EMBL" id="KV921323">
    <property type="protein sequence ID" value="ORE18757.1"/>
    <property type="molecule type" value="Genomic_DNA"/>
</dbReference>
<sequence length="213" mass="24208">MIKAATFSLLSQKYAIKYVGKYNNNRGRLNAFQIHGALCHRHGPLTLVEGSEPSYAQLYIFDPSCAAERRQTKSNNFDPEIIRELSAMLSQCNPFASVYRHAHEILSSHENDSNNDQTETIVPHIVISPSMRMRLIEGSDRRTHNLPIMEEIAAVIPIEYSDRGYRDIVLTLRGNNNLCQNTGFEQHFQRINQTRAAYVCTNCVLIFHHGTCG</sequence>
<accession>A0A1X0S395</accession>
<dbReference type="VEuPathDB" id="FungiDB:BCV72DRAFT_265806"/>
<organism evidence="1 2">
    <name type="scientific">Rhizopus microsporus</name>
    <dbReference type="NCBI Taxonomy" id="58291"/>
    <lineage>
        <taxon>Eukaryota</taxon>
        <taxon>Fungi</taxon>
        <taxon>Fungi incertae sedis</taxon>
        <taxon>Mucoromycota</taxon>
        <taxon>Mucoromycotina</taxon>
        <taxon>Mucoromycetes</taxon>
        <taxon>Mucorales</taxon>
        <taxon>Mucorineae</taxon>
        <taxon>Rhizopodaceae</taxon>
        <taxon>Rhizopus</taxon>
    </lineage>
</organism>